<dbReference type="Gene3D" id="2.60.120.200">
    <property type="match status" value="1"/>
</dbReference>
<dbReference type="InterPro" id="IPR045474">
    <property type="entry name" value="GEVED"/>
</dbReference>
<name>A0A1T5N4B4_9BACT</name>
<feature type="signal peptide" evidence="4">
    <location>
        <begin position="1"/>
        <end position="19"/>
    </location>
</feature>
<dbReference type="GO" id="GO:0005975">
    <property type="term" value="P:carbohydrate metabolic process"/>
    <property type="evidence" value="ECO:0007669"/>
    <property type="project" value="InterPro"/>
</dbReference>
<dbReference type="InterPro" id="IPR036116">
    <property type="entry name" value="FN3_sf"/>
</dbReference>
<dbReference type="Pfam" id="PF00722">
    <property type="entry name" value="Glyco_hydro_16"/>
    <property type="match status" value="1"/>
</dbReference>
<dbReference type="InterPro" id="IPR013320">
    <property type="entry name" value="ConA-like_dom_sf"/>
</dbReference>
<keyword evidence="8" id="KW-1185">Reference proteome</keyword>
<dbReference type="SUPFAM" id="SSF49265">
    <property type="entry name" value="Fibronectin type III"/>
    <property type="match status" value="1"/>
</dbReference>
<dbReference type="AlphaFoldDB" id="A0A1T5N4B4"/>
<feature type="chain" id="PRO_5013250759" evidence="4">
    <location>
        <begin position="20"/>
        <end position="810"/>
    </location>
</feature>
<proteinExistence type="inferred from homology"/>
<evidence type="ECO:0000259" key="6">
    <source>
        <dbReference type="PROSITE" id="PS51762"/>
    </source>
</evidence>
<feature type="domain" description="Fibronectin type-III" evidence="5">
    <location>
        <begin position="21"/>
        <end position="113"/>
    </location>
</feature>
<keyword evidence="4" id="KW-0732">Signal</keyword>
<dbReference type="Gene3D" id="2.60.40.10">
    <property type="entry name" value="Immunoglobulins"/>
    <property type="match status" value="1"/>
</dbReference>
<feature type="domain" description="GH16" evidence="6">
    <location>
        <begin position="118"/>
        <end position="399"/>
    </location>
</feature>
<keyword evidence="3" id="KW-0326">Glycosidase</keyword>
<evidence type="ECO:0000313" key="7">
    <source>
        <dbReference type="EMBL" id="SKC95174.1"/>
    </source>
</evidence>
<sequence length="810" mass="88228">MKKNLLVTLSLFLYLITNAQVPASPSNLRLLGTRSWIRLEWTDNAATELGYKIYWNTTNSKPAVPNATVAVNTTRYYVSSVVPATAYYTWVEAYNAAGSSTALSGTATTIKNWVLDAVEASNLSIPSSAGVPAGMQIFWQDEFNDGLLNRNKWSTNYYSTIDYRDTSSYSKMRNNTLPQPSYRMTGNSILLLISNNAPDPFWTSGRKVSSIQTYDWNSNENYLDNKRGGYFEIRARRNNTSQAANLNAAYWFDSPGPDLKYYEEAGNTFTSKTGPVTGVRPRGQVFEIDVFEQSGNASTATYTPFTIHGNVAADGTFQGNLGTYNASLTNHTNWATHGLLWTPTSIKYYLNGTLVKEWSDKSNIKSPNHFMNVFLGMYGTGDSSNMEVDYIRGYQWPVVNGNELPNGGAEYSSQLFPWEGTATVSTVGKRSGNNCFVLAAGQTLSQYVYLDNSTSYQLKYWMSGSGSLKATVENITPVTGASQNLYSLTTAVSSTFTQQTLDFSTGAEYSANMKTVKVTFSNTGGSAVTLDDLEFQKGGGGGSPVICVPAGGSHAQDRYITSFTTTGAAHNISYTNSAYPPNGYGIYTADSITMAQGSSCNMNIVNTPNTKWARAKIYVDWNNNGNFGDAGETVLSVGNASQDNSATMLNIAASLAVPATAATGKIPMRIRYYDAWNTDPGPCGQADYTTTHDFILNITASSIMMLGTGEADNRLMALSQKSTKDLAGNTMIVYANPAVDRFVVQYNSTAFRAAKLSLTRVNGSIVLTRSIRVEKGVNKFVIETGNIQPGLYLVAFDSPGFRQAQKIVIK</sequence>
<dbReference type="EMBL" id="FUZZ01000001">
    <property type="protein sequence ID" value="SKC95174.1"/>
    <property type="molecule type" value="Genomic_DNA"/>
</dbReference>
<dbReference type="SMART" id="SM00060">
    <property type="entry name" value="FN3"/>
    <property type="match status" value="1"/>
</dbReference>
<accession>A0A1T5N4B4</accession>
<dbReference type="InterPro" id="IPR008263">
    <property type="entry name" value="GH16_AS"/>
</dbReference>
<dbReference type="CDD" id="cd00063">
    <property type="entry name" value="FN3"/>
    <property type="match status" value="1"/>
</dbReference>
<dbReference type="InterPro" id="IPR013783">
    <property type="entry name" value="Ig-like_fold"/>
</dbReference>
<dbReference type="PROSITE" id="PS50853">
    <property type="entry name" value="FN3"/>
    <property type="match status" value="1"/>
</dbReference>
<reference evidence="7 8" key="1">
    <citation type="submission" date="2017-02" db="EMBL/GenBank/DDBJ databases">
        <authorList>
            <person name="Peterson S.W."/>
        </authorList>
    </citation>
    <scope>NUCLEOTIDE SEQUENCE [LARGE SCALE GENOMIC DNA]</scope>
    <source>
        <strain evidence="7 8">DSM 18108</strain>
    </source>
</reference>
<dbReference type="PROSITE" id="PS51762">
    <property type="entry name" value="GH16_2"/>
    <property type="match status" value="1"/>
</dbReference>
<dbReference type="InterPro" id="IPR003961">
    <property type="entry name" value="FN3_dom"/>
</dbReference>
<evidence type="ECO:0000259" key="5">
    <source>
        <dbReference type="PROSITE" id="PS50853"/>
    </source>
</evidence>
<dbReference type="GO" id="GO:0004553">
    <property type="term" value="F:hydrolase activity, hydrolyzing O-glycosyl compounds"/>
    <property type="evidence" value="ECO:0007669"/>
    <property type="project" value="InterPro"/>
</dbReference>
<evidence type="ECO:0000313" key="8">
    <source>
        <dbReference type="Proteomes" id="UP000190166"/>
    </source>
</evidence>
<evidence type="ECO:0000256" key="1">
    <source>
        <dbReference type="ARBA" id="ARBA00006865"/>
    </source>
</evidence>
<gene>
    <name evidence="7" type="ORF">SAMN05660461_0267</name>
</gene>
<dbReference type="PROSITE" id="PS01034">
    <property type="entry name" value="GH16_1"/>
    <property type="match status" value="1"/>
</dbReference>
<dbReference type="InterPro" id="IPR000757">
    <property type="entry name" value="Beta-glucanase-like"/>
</dbReference>
<protein>
    <submittedName>
        <fullName evidence="7">Por secretion system C-terminal sorting domain-containing protein</fullName>
    </submittedName>
</protein>
<dbReference type="Pfam" id="PF00041">
    <property type="entry name" value="fn3"/>
    <property type="match status" value="1"/>
</dbReference>
<evidence type="ECO:0000256" key="4">
    <source>
        <dbReference type="SAM" id="SignalP"/>
    </source>
</evidence>
<evidence type="ECO:0000256" key="3">
    <source>
        <dbReference type="ARBA" id="ARBA00023295"/>
    </source>
</evidence>
<evidence type="ECO:0000256" key="2">
    <source>
        <dbReference type="ARBA" id="ARBA00022801"/>
    </source>
</evidence>
<dbReference type="Proteomes" id="UP000190166">
    <property type="component" value="Unassembled WGS sequence"/>
</dbReference>
<dbReference type="CDD" id="cd00413">
    <property type="entry name" value="Glyco_hydrolase_16"/>
    <property type="match status" value="1"/>
</dbReference>
<dbReference type="STRING" id="393003.SAMN05660461_0267"/>
<dbReference type="SUPFAM" id="SSF49899">
    <property type="entry name" value="Concanavalin A-like lectins/glucanases"/>
    <property type="match status" value="1"/>
</dbReference>
<dbReference type="RefSeq" id="WP_079467616.1">
    <property type="nucleotide sequence ID" value="NZ_FUZZ01000001.1"/>
</dbReference>
<keyword evidence="2" id="KW-0378">Hydrolase</keyword>
<organism evidence="7 8">
    <name type="scientific">Chitinophaga ginsengisegetis</name>
    <dbReference type="NCBI Taxonomy" id="393003"/>
    <lineage>
        <taxon>Bacteria</taxon>
        <taxon>Pseudomonadati</taxon>
        <taxon>Bacteroidota</taxon>
        <taxon>Chitinophagia</taxon>
        <taxon>Chitinophagales</taxon>
        <taxon>Chitinophagaceae</taxon>
        <taxon>Chitinophaga</taxon>
    </lineage>
</organism>
<comment type="similarity">
    <text evidence="1">Belongs to the glycosyl hydrolase 16 family.</text>
</comment>
<dbReference type="Pfam" id="PF20009">
    <property type="entry name" value="GEVED"/>
    <property type="match status" value="1"/>
</dbReference>